<dbReference type="SUPFAM" id="SSF100950">
    <property type="entry name" value="NagB/RpiA/CoA transferase-like"/>
    <property type="match status" value="1"/>
</dbReference>
<keyword evidence="7" id="KW-1185">Reference proteome</keyword>
<dbReference type="RefSeq" id="WP_184295054.1">
    <property type="nucleotide sequence ID" value="NZ_JACHLP010000001.1"/>
</dbReference>
<sequence length="254" mass="27814">MVPNLRQTELLAEVRARGSISVEALAEKFGVTLQTVRRDVQRMAEAGLVARFHGGVRVPASTTENIAYRQRQALHAEGKARIARAIAQRIPAGCSLILNLGTTTEAVARELLKHQGLRVITNNLNVAMILADNPDCELVMVGGVVRSRDRGVIGEAAVDFIRQFKVDIGLVGISGIEEDGSLRDFDYREVMVARTIIEHSREVWVASDHSKFKRPAMAEVARLAQIDALFTDAQPPEPFPSLMRDAGVELVVAD</sequence>
<dbReference type="Pfam" id="PF00455">
    <property type="entry name" value="DeoRC"/>
    <property type="match status" value="1"/>
</dbReference>
<evidence type="ECO:0000256" key="2">
    <source>
        <dbReference type="ARBA" id="ARBA00023015"/>
    </source>
</evidence>
<dbReference type="GO" id="GO:0003700">
    <property type="term" value="F:DNA-binding transcription factor activity"/>
    <property type="evidence" value="ECO:0007669"/>
    <property type="project" value="InterPro"/>
</dbReference>
<dbReference type="Proteomes" id="UP000562027">
    <property type="component" value="Unassembled WGS sequence"/>
</dbReference>
<keyword evidence="1" id="KW-0678">Repressor</keyword>
<protein>
    <submittedName>
        <fullName evidence="6">DeoR family glycerol-3-phosphate regulon repressor</fullName>
    </submittedName>
</protein>
<dbReference type="GO" id="GO:0003677">
    <property type="term" value="F:DNA binding"/>
    <property type="evidence" value="ECO:0007669"/>
    <property type="project" value="UniProtKB-KW"/>
</dbReference>
<name>A0A840L4N3_9BURK</name>
<proteinExistence type="predicted"/>
<evidence type="ECO:0000256" key="1">
    <source>
        <dbReference type="ARBA" id="ARBA00022491"/>
    </source>
</evidence>
<evidence type="ECO:0000313" key="6">
    <source>
        <dbReference type="EMBL" id="MBB4841652.1"/>
    </source>
</evidence>
<dbReference type="InterPro" id="IPR018356">
    <property type="entry name" value="Tscrpt_reg_HTH_DeoR_CS"/>
</dbReference>
<dbReference type="InterPro" id="IPR036390">
    <property type="entry name" value="WH_DNA-bd_sf"/>
</dbReference>
<dbReference type="Pfam" id="PF08220">
    <property type="entry name" value="HTH_DeoR"/>
    <property type="match status" value="1"/>
</dbReference>
<gene>
    <name evidence="6" type="ORF">HNP55_000147</name>
</gene>
<dbReference type="PANTHER" id="PTHR30363">
    <property type="entry name" value="HTH-TYPE TRANSCRIPTIONAL REGULATOR SRLR-RELATED"/>
    <property type="match status" value="1"/>
</dbReference>
<accession>A0A840L4N3</accession>
<dbReference type="PROSITE" id="PS51000">
    <property type="entry name" value="HTH_DEOR_2"/>
    <property type="match status" value="1"/>
</dbReference>
<dbReference type="PANTHER" id="PTHR30363:SF4">
    <property type="entry name" value="GLYCEROL-3-PHOSPHATE REGULON REPRESSOR"/>
    <property type="match status" value="1"/>
</dbReference>
<keyword evidence="3" id="KW-0238">DNA-binding</keyword>
<dbReference type="AlphaFoldDB" id="A0A840L4N3"/>
<dbReference type="PROSITE" id="PS00894">
    <property type="entry name" value="HTH_DEOR_1"/>
    <property type="match status" value="1"/>
</dbReference>
<dbReference type="SMART" id="SM01134">
    <property type="entry name" value="DeoRC"/>
    <property type="match status" value="1"/>
</dbReference>
<dbReference type="Gene3D" id="1.10.10.10">
    <property type="entry name" value="Winged helix-like DNA-binding domain superfamily/Winged helix DNA-binding domain"/>
    <property type="match status" value="1"/>
</dbReference>
<evidence type="ECO:0000259" key="5">
    <source>
        <dbReference type="PROSITE" id="PS51000"/>
    </source>
</evidence>
<dbReference type="EMBL" id="JACHLP010000001">
    <property type="protein sequence ID" value="MBB4841652.1"/>
    <property type="molecule type" value="Genomic_DNA"/>
</dbReference>
<keyword evidence="4" id="KW-0804">Transcription</keyword>
<comment type="caution">
    <text evidence="6">The sequence shown here is derived from an EMBL/GenBank/DDBJ whole genome shotgun (WGS) entry which is preliminary data.</text>
</comment>
<dbReference type="InterPro" id="IPR037171">
    <property type="entry name" value="NagB/RpiA_transferase-like"/>
</dbReference>
<dbReference type="InterPro" id="IPR036388">
    <property type="entry name" value="WH-like_DNA-bd_sf"/>
</dbReference>
<feature type="domain" description="HTH deoR-type" evidence="5">
    <location>
        <begin position="3"/>
        <end position="58"/>
    </location>
</feature>
<dbReference type="InterPro" id="IPR001034">
    <property type="entry name" value="DeoR_HTH"/>
</dbReference>
<reference evidence="6 7" key="1">
    <citation type="submission" date="2020-08" db="EMBL/GenBank/DDBJ databases">
        <title>Functional genomics of gut bacteria from endangered species of beetles.</title>
        <authorList>
            <person name="Carlos-Shanley C."/>
        </authorList>
    </citation>
    <scope>NUCLEOTIDE SEQUENCE [LARGE SCALE GENOMIC DNA]</scope>
    <source>
        <strain evidence="6 7">S00239</strain>
    </source>
</reference>
<evidence type="ECO:0000256" key="4">
    <source>
        <dbReference type="ARBA" id="ARBA00023163"/>
    </source>
</evidence>
<keyword evidence="2" id="KW-0805">Transcription regulation</keyword>
<dbReference type="PRINTS" id="PR00037">
    <property type="entry name" value="HTHLACR"/>
</dbReference>
<dbReference type="Gene3D" id="3.30.750.70">
    <property type="entry name" value="4-hydroxybutyrate coenzyme like domains"/>
    <property type="match status" value="1"/>
</dbReference>
<evidence type="ECO:0000256" key="3">
    <source>
        <dbReference type="ARBA" id="ARBA00023125"/>
    </source>
</evidence>
<evidence type="ECO:0000313" key="7">
    <source>
        <dbReference type="Proteomes" id="UP000562027"/>
    </source>
</evidence>
<dbReference type="SMART" id="SM00420">
    <property type="entry name" value="HTH_DEOR"/>
    <property type="match status" value="1"/>
</dbReference>
<organism evidence="6 7">
    <name type="scientific">Roseateles oligotrophus</name>
    <dbReference type="NCBI Taxonomy" id="1769250"/>
    <lineage>
        <taxon>Bacteria</taxon>
        <taxon>Pseudomonadati</taxon>
        <taxon>Pseudomonadota</taxon>
        <taxon>Betaproteobacteria</taxon>
        <taxon>Burkholderiales</taxon>
        <taxon>Sphaerotilaceae</taxon>
        <taxon>Roseateles</taxon>
    </lineage>
</organism>
<dbReference type="SUPFAM" id="SSF46785">
    <property type="entry name" value="Winged helix' DNA-binding domain"/>
    <property type="match status" value="1"/>
</dbReference>
<dbReference type="InterPro" id="IPR050313">
    <property type="entry name" value="Carb_Metab_HTH_regulators"/>
</dbReference>
<dbReference type="InterPro" id="IPR014036">
    <property type="entry name" value="DeoR-like_C"/>
</dbReference>